<keyword evidence="3" id="KW-1003">Cell membrane</keyword>
<dbReference type="PANTHER" id="PTHR43386">
    <property type="entry name" value="OLIGOPEPTIDE TRANSPORT SYSTEM PERMEASE PROTEIN APPC"/>
    <property type="match status" value="1"/>
</dbReference>
<feature type="transmembrane region" description="Helical" evidence="7">
    <location>
        <begin position="240"/>
        <end position="260"/>
    </location>
</feature>
<keyword evidence="10" id="KW-1185">Reference proteome</keyword>
<evidence type="ECO:0000256" key="2">
    <source>
        <dbReference type="ARBA" id="ARBA00022448"/>
    </source>
</evidence>
<protein>
    <submittedName>
        <fullName evidence="9">ABC transporter permease</fullName>
    </submittedName>
</protein>
<sequence length="272" mass="29382">MNKTKNVNNNLIIGVVILTIFLGLMIVSFFYTPYDVNAIKVSEKLQGPSASHWFGTDKFGRDIFSRVMVGTQTAFFVGAVVTAIGLVFGTFIGSVAGYMGGWIDEMMMRIIDAMMAFPGILLAIMIVAVFGTGILNTAIALGILAIPGITRIARSGFIQNKELEYVTAARAVGVHPIKIVFGEILPNIYSQLIVAGSVAFAVALLAEASLSYLGLGVQPPDPSLGRMLNEAQEYLTTNPWYSLAPGLFITLIVLGFYLLSNGLRELSDHRSY</sequence>
<gene>
    <name evidence="9" type="ORF">ACFO4N_12060</name>
</gene>
<dbReference type="PROSITE" id="PS50928">
    <property type="entry name" value="ABC_TM1"/>
    <property type="match status" value="1"/>
</dbReference>
<keyword evidence="2 7" id="KW-0813">Transport</keyword>
<evidence type="ECO:0000313" key="9">
    <source>
        <dbReference type="EMBL" id="MFC4619446.1"/>
    </source>
</evidence>
<keyword evidence="5 7" id="KW-1133">Transmembrane helix</keyword>
<comment type="subcellular location">
    <subcellularLocation>
        <location evidence="1 7">Cell membrane</location>
        <topology evidence="1 7">Multi-pass membrane protein</topology>
    </subcellularLocation>
</comment>
<organism evidence="9 10">
    <name type="scientific">Camelliibacillus cellulosilyticus</name>
    <dbReference type="NCBI Taxonomy" id="2174486"/>
    <lineage>
        <taxon>Bacteria</taxon>
        <taxon>Bacillati</taxon>
        <taxon>Bacillota</taxon>
        <taxon>Bacilli</taxon>
        <taxon>Bacillales</taxon>
        <taxon>Sporolactobacillaceae</taxon>
        <taxon>Camelliibacillus</taxon>
    </lineage>
</organism>
<feature type="transmembrane region" description="Helical" evidence="7">
    <location>
        <begin position="74"/>
        <end position="98"/>
    </location>
</feature>
<evidence type="ECO:0000256" key="4">
    <source>
        <dbReference type="ARBA" id="ARBA00022692"/>
    </source>
</evidence>
<evidence type="ECO:0000256" key="3">
    <source>
        <dbReference type="ARBA" id="ARBA00022475"/>
    </source>
</evidence>
<proteinExistence type="inferred from homology"/>
<accession>A0ABV9GQ70</accession>
<evidence type="ECO:0000256" key="5">
    <source>
        <dbReference type="ARBA" id="ARBA00022989"/>
    </source>
</evidence>
<feature type="transmembrane region" description="Helical" evidence="7">
    <location>
        <begin position="12"/>
        <end position="31"/>
    </location>
</feature>
<evidence type="ECO:0000256" key="6">
    <source>
        <dbReference type="ARBA" id="ARBA00023136"/>
    </source>
</evidence>
<dbReference type="Proteomes" id="UP001596022">
    <property type="component" value="Unassembled WGS sequence"/>
</dbReference>
<feature type="transmembrane region" description="Helical" evidence="7">
    <location>
        <begin position="110"/>
        <end position="128"/>
    </location>
</feature>
<dbReference type="Pfam" id="PF00528">
    <property type="entry name" value="BPD_transp_1"/>
    <property type="match status" value="1"/>
</dbReference>
<evidence type="ECO:0000313" key="10">
    <source>
        <dbReference type="Proteomes" id="UP001596022"/>
    </source>
</evidence>
<dbReference type="EMBL" id="JBHSFW010000008">
    <property type="protein sequence ID" value="MFC4619446.1"/>
    <property type="molecule type" value="Genomic_DNA"/>
</dbReference>
<keyword evidence="4 7" id="KW-0812">Transmembrane</keyword>
<comment type="similarity">
    <text evidence="7">Belongs to the binding-protein-dependent transport system permease family.</text>
</comment>
<dbReference type="InterPro" id="IPR050366">
    <property type="entry name" value="BP-dependent_transpt_permease"/>
</dbReference>
<reference evidence="10" key="1">
    <citation type="journal article" date="2019" name="Int. J. Syst. Evol. Microbiol.">
        <title>The Global Catalogue of Microorganisms (GCM) 10K type strain sequencing project: providing services to taxonomists for standard genome sequencing and annotation.</title>
        <authorList>
            <consortium name="The Broad Institute Genomics Platform"/>
            <consortium name="The Broad Institute Genome Sequencing Center for Infectious Disease"/>
            <person name="Wu L."/>
            <person name="Ma J."/>
        </authorList>
    </citation>
    <scope>NUCLEOTIDE SEQUENCE [LARGE SCALE GENOMIC DNA]</scope>
    <source>
        <strain evidence="10">CGMCC 1.16306</strain>
    </source>
</reference>
<dbReference type="CDD" id="cd06261">
    <property type="entry name" value="TM_PBP2"/>
    <property type="match status" value="1"/>
</dbReference>
<keyword evidence="6 7" id="KW-0472">Membrane</keyword>
<feature type="domain" description="ABC transmembrane type-1" evidence="8">
    <location>
        <begin position="71"/>
        <end position="260"/>
    </location>
</feature>
<feature type="transmembrane region" description="Helical" evidence="7">
    <location>
        <begin position="192"/>
        <end position="215"/>
    </location>
</feature>
<evidence type="ECO:0000256" key="1">
    <source>
        <dbReference type="ARBA" id="ARBA00004651"/>
    </source>
</evidence>
<dbReference type="SUPFAM" id="SSF161098">
    <property type="entry name" value="MetI-like"/>
    <property type="match status" value="1"/>
</dbReference>
<dbReference type="InterPro" id="IPR000515">
    <property type="entry name" value="MetI-like"/>
</dbReference>
<dbReference type="InterPro" id="IPR035906">
    <property type="entry name" value="MetI-like_sf"/>
</dbReference>
<comment type="caution">
    <text evidence="9">The sequence shown here is derived from an EMBL/GenBank/DDBJ whole genome shotgun (WGS) entry which is preliminary data.</text>
</comment>
<dbReference type="PANTHER" id="PTHR43386:SF25">
    <property type="entry name" value="PEPTIDE ABC TRANSPORTER PERMEASE PROTEIN"/>
    <property type="match status" value="1"/>
</dbReference>
<dbReference type="Gene3D" id="1.10.3720.10">
    <property type="entry name" value="MetI-like"/>
    <property type="match status" value="1"/>
</dbReference>
<evidence type="ECO:0000259" key="8">
    <source>
        <dbReference type="PROSITE" id="PS50928"/>
    </source>
</evidence>
<name>A0ABV9GQ70_9BACL</name>
<dbReference type="RefSeq" id="WP_376846539.1">
    <property type="nucleotide sequence ID" value="NZ_JBHSFW010000008.1"/>
</dbReference>
<evidence type="ECO:0000256" key="7">
    <source>
        <dbReference type="RuleBase" id="RU363032"/>
    </source>
</evidence>